<name>A0A409WEZ9_PSICY</name>
<dbReference type="EMBL" id="NHYD01003444">
    <property type="protein sequence ID" value="PPQ77094.1"/>
    <property type="molecule type" value="Genomic_DNA"/>
</dbReference>
<evidence type="ECO:0000313" key="2">
    <source>
        <dbReference type="EMBL" id="PPQ77094.1"/>
    </source>
</evidence>
<keyword evidence="3" id="KW-1185">Reference proteome</keyword>
<dbReference type="Proteomes" id="UP000283269">
    <property type="component" value="Unassembled WGS sequence"/>
</dbReference>
<feature type="region of interest" description="Disordered" evidence="1">
    <location>
        <begin position="1"/>
        <end position="70"/>
    </location>
</feature>
<feature type="compositionally biased region" description="Acidic residues" evidence="1">
    <location>
        <begin position="52"/>
        <end position="70"/>
    </location>
</feature>
<accession>A0A409WEZ9</accession>
<feature type="compositionally biased region" description="Polar residues" evidence="1">
    <location>
        <begin position="14"/>
        <end position="30"/>
    </location>
</feature>
<feature type="compositionally biased region" description="Basic and acidic residues" evidence="1">
    <location>
        <begin position="1"/>
        <end position="13"/>
    </location>
</feature>
<organism evidence="2 3">
    <name type="scientific">Psilocybe cyanescens</name>
    <dbReference type="NCBI Taxonomy" id="93625"/>
    <lineage>
        <taxon>Eukaryota</taxon>
        <taxon>Fungi</taxon>
        <taxon>Dikarya</taxon>
        <taxon>Basidiomycota</taxon>
        <taxon>Agaricomycotina</taxon>
        <taxon>Agaricomycetes</taxon>
        <taxon>Agaricomycetidae</taxon>
        <taxon>Agaricales</taxon>
        <taxon>Agaricineae</taxon>
        <taxon>Strophariaceae</taxon>
        <taxon>Psilocybe</taxon>
    </lineage>
</organism>
<comment type="caution">
    <text evidence="2">The sequence shown here is derived from an EMBL/GenBank/DDBJ whole genome shotgun (WGS) entry which is preliminary data.</text>
</comment>
<reference evidence="2 3" key="1">
    <citation type="journal article" date="2018" name="Evol. Lett.">
        <title>Horizontal gene cluster transfer increased hallucinogenic mushroom diversity.</title>
        <authorList>
            <person name="Reynolds H.T."/>
            <person name="Vijayakumar V."/>
            <person name="Gluck-Thaler E."/>
            <person name="Korotkin H.B."/>
            <person name="Matheny P.B."/>
            <person name="Slot J.C."/>
        </authorList>
    </citation>
    <scope>NUCLEOTIDE SEQUENCE [LARGE SCALE GENOMIC DNA]</scope>
    <source>
        <strain evidence="2 3">2631</strain>
    </source>
</reference>
<proteinExistence type="predicted"/>
<dbReference type="InParanoid" id="A0A409WEZ9"/>
<evidence type="ECO:0000313" key="3">
    <source>
        <dbReference type="Proteomes" id="UP000283269"/>
    </source>
</evidence>
<protein>
    <submittedName>
        <fullName evidence="2">Uncharacterized protein</fullName>
    </submittedName>
</protein>
<gene>
    <name evidence="2" type="ORF">CVT25_014907</name>
</gene>
<sequence>MAEGEDSGKDSDPAKNSTDGGWENSESPADSTEVGDGHGSTADGGPSQFETEAGELGDETTGLEDDVHDI</sequence>
<dbReference type="AlphaFoldDB" id="A0A409WEZ9"/>
<evidence type="ECO:0000256" key="1">
    <source>
        <dbReference type="SAM" id="MobiDB-lite"/>
    </source>
</evidence>